<dbReference type="Gene3D" id="3.40.50.1820">
    <property type="entry name" value="alpha/beta hydrolase"/>
    <property type="match status" value="1"/>
</dbReference>
<dbReference type="Proteomes" id="UP001595758">
    <property type="component" value="Unassembled WGS sequence"/>
</dbReference>
<feature type="domain" description="GPI inositol-deacylase PGAP1-like alpha/beta" evidence="1">
    <location>
        <begin position="107"/>
        <end position="221"/>
    </location>
</feature>
<dbReference type="EMBL" id="JBHSAB010000001">
    <property type="protein sequence ID" value="MFC3907813.1"/>
    <property type="molecule type" value="Genomic_DNA"/>
</dbReference>
<dbReference type="InterPro" id="IPR012908">
    <property type="entry name" value="PGAP1-ab_dom-like"/>
</dbReference>
<sequence length="267" mass="29422">MYSSLKKTAGRVKMTAVGLGHARFWASLGGELEYINSAHSEQSGKKIGIFCVHGTADRAYGLGPIARRLIEKGLPKTVSKIHLVSFEGRGAGHGIEFFAAQLIQQIKDAGYTEVYLLGHSRGGLVCSYAAEYLAQEHNIRVHAIFNLASPYGGSDLAFEFLAWFSTSVEQMQPGSEFLCELTKKVLVSSVKYYFFEAGEDGIVRKGLAYIAEYVKHNPDSLIKLEKHTHLSIVSSHDLVTIICSMVDGSYKRPVEQTPQPIFALNLF</sequence>
<keyword evidence="3" id="KW-1185">Reference proteome</keyword>
<evidence type="ECO:0000259" key="1">
    <source>
        <dbReference type="Pfam" id="PF07819"/>
    </source>
</evidence>
<comment type="caution">
    <text evidence="2">The sequence shown here is derived from an EMBL/GenBank/DDBJ whole genome shotgun (WGS) entry which is preliminary data.</text>
</comment>
<proteinExistence type="predicted"/>
<name>A0ABV8CBZ7_9GAMM</name>
<dbReference type="RefSeq" id="WP_382340513.1">
    <property type="nucleotide sequence ID" value="NZ_JBHSAB010000001.1"/>
</dbReference>
<dbReference type="SUPFAM" id="SSF53474">
    <property type="entry name" value="alpha/beta-Hydrolases"/>
    <property type="match status" value="1"/>
</dbReference>
<organism evidence="2 3">
    <name type="scientific">Legionella dresdenensis</name>
    <dbReference type="NCBI Taxonomy" id="450200"/>
    <lineage>
        <taxon>Bacteria</taxon>
        <taxon>Pseudomonadati</taxon>
        <taxon>Pseudomonadota</taxon>
        <taxon>Gammaproteobacteria</taxon>
        <taxon>Legionellales</taxon>
        <taxon>Legionellaceae</taxon>
        <taxon>Legionella</taxon>
    </lineage>
</organism>
<gene>
    <name evidence="2" type="ORF">ACFORL_01790</name>
</gene>
<protein>
    <submittedName>
        <fullName evidence="2">Esterase/lipase family protein</fullName>
    </submittedName>
</protein>
<reference evidence="3" key="1">
    <citation type="journal article" date="2019" name="Int. J. Syst. Evol. Microbiol.">
        <title>The Global Catalogue of Microorganisms (GCM) 10K type strain sequencing project: providing services to taxonomists for standard genome sequencing and annotation.</title>
        <authorList>
            <consortium name="The Broad Institute Genomics Platform"/>
            <consortium name="The Broad Institute Genome Sequencing Center for Infectious Disease"/>
            <person name="Wu L."/>
            <person name="Ma J."/>
        </authorList>
    </citation>
    <scope>NUCLEOTIDE SEQUENCE [LARGE SCALE GENOMIC DNA]</scope>
    <source>
        <strain evidence="3">CCUG 59858</strain>
    </source>
</reference>
<evidence type="ECO:0000313" key="3">
    <source>
        <dbReference type="Proteomes" id="UP001595758"/>
    </source>
</evidence>
<dbReference type="InterPro" id="IPR029058">
    <property type="entry name" value="AB_hydrolase_fold"/>
</dbReference>
<accession>A0ABV8CBZ7</accession>
<evidence type="ECO:0000313" key="2">
    <source>
        <dbReference type="EMBL" id="MFC3907813.1"/>
    </source>
</evidence>
<dbReference type="Pfam" id="PF07819">
    <property type="entry name" value="PGAP1"/>
    <property type="match status" value="1"/>
</dbReference>